<keyword evidence="11" id="KW-1185">Reference proteome</keyword>
<keyword evidence="3 8" id="KW-0812">Transmembrane</keyword>
<dbReference type="PANTHER" id="PTHR14969:SF62">
    <property type="entry name" value="DECAPRENYLPHOSPHORYL-5-PHOSPHORIBOSE PHOSPHATASE RV3807C-RELATED"/>
    <property type="match status" value="1"/>
</dbReference>
<dbReference type="GO" id="GO:0050380">
    <property type="term" value="F:undecaprenyl-diphosphatase activity"/>
    <property type="evidence" value="ECO:0007669"/>
    <property type="project" value="UniProtKB-EC"/>
</dbReference>
<evidence type="ECO:0000313" key="11">
    <source>
        <dbReference type="Proteomes" id="UP000823786"/>
    </source>
</evidence>
<feature type="region of interest" description="Disordered" evidence="7">
    <location>
        <begin position="240"/>
        <end position="259"/>
    </location>
</feature>
<comment type="caution">
    <text evidence="10">The sequence shown here is derived from an EMBL/GenBank/DDBJ whole genome shotgun (WGS) entry which is preliminary data.</text>
</comment>
<dbReference type="InterPro" id="IPR036938">
    <property type="entry name" value="PAP2/HPO_sf"/>
</dbReference>
<evidence type="ECO:0000256" key="5">
    <source>
        <dbReference type="ARBA" id="ARBA00022989"/>
    </source>
</evidence>
<dbReference type="PANTHER" id="PTHR14969">
    <property type="entry name" value="SPHINGOSINE-1-PHOSPHATE PHOSPHOHYDROLASE"/>
    <property type="match status" value="1"/>
</dbReference>
<name>A0ABS4ELC5_9HYPH</name>
<organism evidence="10 11">
    <name type="scientific">Rhizobium herbae</name>
    <dbReference type="NCBI Taxonomy" id="508661"/>
    <lineage>
        <taxon>Bacteria</taxon>
        <taxon>Pseudomonadati</taxon>
        <taxon>Pseudomonadota</taxon>
        <taxon>Alphaproteobacteria</taxon>
        <taxon>Hyphomicrobiales</taxon>
        <taxon>Rhizobiaceae</taxon>
        <taxon>Rhizobium/Agrobacterium group</taxon>
        <taxon>Rhizobium</taxon>
    </lineage>
</organism>
<accession>A0ABS4ELC5</accession>
<feature type="transmembrane region" description="Helical" evidence="8">
    <location>
        <begin position="204"/>
        <end position="223"/>
    </location>
</feature>
<evidence type="ECO:0000256" key="8">
    <source>
        <dbReference type="SAM" id="Phobius"/>
    </source>
</evidence>
<evidence type="ECO:0000256" key="6">
    <source>
        <dbReference type="ARBA" id="ARBA00023136"/>
    </source>
</evidence>
<dbReference type="EMBL" id="JAGGJV010000003">
    <property type="protein sequence ID" value="MBP1858720.1"/>
    <property type="molecule type" value="Genomic_DNA"/>
</dbReference>
<proteinExistence type="predicted"/>
<dbReference type="Gene3D" id="1.20.144.10">
    <property type="entry name" value="Phosphatidic acid phosphatase type 2/haloperoxidase"/>
    <property type="match status" value="1"/>
</dbReference>
<comment type="subcellular location">
    <subcellularLocation>
        <location evidence="1">Cell membrane</location>
        <topology evidence="1">Multi-pass membrane protein</topology>
    </subcellularLocation>
</comment>
<dbReference type="RefSeq" id="WP_209851868.1">
    <property type="nucleotide sequence ID" value="NZ_JAGGJV010000003.1"/>
</dbReference>
<evidence type="ECO:0000256" key="4">
    <source>
        <dbReference type="ARBA" id="ARBA00022801"/>
    </source>
</evidence>
<dbReference type="Proteomes" id="UP000823786">
    <property type="component" value="Unassembled WGS sequence"/>
</dbReference>
<feature type="transmembrane region" description="Helical" evidence="8">
    <location>
        <begin position="71"/>
        <end position="88"/>
    </location>
</feature>
<evidence type="ECO:0000256" key="1">
    <source>
        <dbReference type="ARBA" id="ARBA00004651"/>
    </source>
</evidence>
<dbReference type="SMART" id="SM00014">
    <property type="entry name" value="acidPPc"/>
    <property type="match status" value="1"/>
</dbReference>
<evidence type="ECO:0000259" key="9">
    <source>
        <dbReference type="SMART" id="SM00014"/>
    </source>
</evidence>
<evidence type="ECO:0000313" key="10">
    <source>
        <dbReference type="EMBL" id="MBP1858720.1"/>
    </source>
</evidence>
<evidence type="ECO:0000256" key="2">
    <source>
        <dbReference type="ARBA" id="ARBA00022475"/>
    </source>
</evidence>
<keyword evidence="2" id="KW-1003">Cell membrane</keyword>
<feature type="transmembrane region" description="Helical" evidence="8">
    <location>
        <begin position="100"/>
        <end position="124"/>
    </location>
</feature>
<evidence type="ECO:0000256" key="3">
    <source>
        <dbReference type="ARBA" id="ARBA00022692"/>
    </source>
</evidence>
<protein>
    <submittedName>
        <fullName evidence="10">Undecaprenyl-diphosphatase</fullName>
        <ecNumber evidence="10">3.6.1.27</ecNumber>
    </submittedName>
</protein>
<dbReference type="EC" id="3.6.1.27" evidence="10"/>
<sequence>MDTLLAVCGIAPKLPETRCLAVINPLYLFCCVNLVFIALVLFDTCVAAAAGRFPLLAIEFGRTFTHVGKSGWILLIAGYIFLAGLAKLRENASGKGPPAAQLLTAAAAYIFVTVALSGLAANLLKRAIGRARPQFFDHEGIFSFSPFSNNAAYESFPSGHATTAAALFVGLALLLPSLRAPLLVAGIWIGLARVIVGAHYPSDVIAGLALGAWFALAVAAQFARYGILFTINAAGWPETRYPPAPREPQADGTLSTDRA</sequence>
<keyword evidence="5 8" id="KW-1133">Transmembrane helix</keyword>
<evidence type="ECO:0000256" key="7">
    <source>
        <dbReference type="SAM" id="MobiDB-lite"/>
    </source>
</evidence>
<dbReference type="Pfam" id="PF01569">
    <property type="entry name" value="PAP2"/>
    <property type="match status" value="1"/>
</dbReference>
<dbReference type="InterPro" id="IPR000326">
    <property type="entry name" value="PAP2/HPO"/>
</dbReference>
<feature type="transmembrane region" description="Helical" evidence="8">
    <location>
        <begin position="26"/>
        <end position="50"/>
    </location>
</feature>
<keyword evidence="6 8" id="KW-0472">Membrane</keyword>
<dbReference type="SUPFAM" id="SSF48317">
    <property type="entry name" value="Acid phosphatase/Vanadium-dependent haloperoxidase"/>
    <property type="match status" value="1"/>
</dbReference>
<reference evidence="10 11" key="1">
    <citation type="submission" date="2021-03" db="EMBL/GenBank/DDBJ databases">
        <title>Genomic Encyclopedia of Type Strains, Phase IV (KMG-IV): sequencing the most valuable type-strain genomes for metagenomic binning, comparative biology and taxonomic classification.</title>
        <authorList>
            <person name="Goeker M."/>
        </authorList>
    </citation>
    <scope>NUCLEOTIDE SEQUENCE [LARGE SCALE GENOMIC DNA]</scope>
    <source>
        <strain evidence="10 11">DSM 26427</strain>
    </source>
</reference>
<feature type="domain" description="Phosphatidic acid phosphatase type 2/haloperoxidase" evidence="9">
    <location>
        <begin position="106"/>
        <end position="219"/>
    </location>
</feature>
<feature type="transmembrane region" description="Helical" evidence="8">
    <location>
        <begin position="165"/>
        <end position="192"/>
    </location>
</feature>
<gene>
    <name evidence="10" type="ORF">J2Z75_002228</name>
</gene>
<keyword evidence="4 10" id="KW-0378">Hydrolase</keyword>